<evidence type="ECO:0000256" key="1">
    <source>
        <dbReference type="ARBA" id="ARBA00004651"/>
    </source>
</evidence>
<feature type="transmembrane region" description="Helical" evidence="7">
    <location>
        <begin position="20"/>
        <end position="40"/>
    </location>
</feature>
<dbReference type="PROSITE" id="PS50850">
    <property type="entry name" value="MFS"/>
    <property type="match status" value="1"/>
</dbReference>
<keyword evidence="4 7" id="KW-0812">Transmembrane</keyword>
<dbReference type="PROSITE" id="PS50835">
    <property type="entry name" value="IG_LIKE"/>
    <property type="match status" value="1"/>
</dbReference>
<feature type="transmembrane region" description="Helical" evidence="7">
    <location>
        <begin position="344"/>
        <end position="365"/>
    </location>
</feature>
<feature type="transmembrane region" description="Helical" evidence="7">
    <location>
        <begin position="173"/>
        <end position="195"/>
    </location>
</feature>
<proteinExistence type="predicted"/>
<evidence type="ECO:0000256" key="7">
    <source>
        <dbReference type="SAM" id="Phobius"/>
    </source>
</evidence>
<dbReference type="InterPro" id="IPR036259">
    <property type="entry name" value="MFS_trans_sf"/>
</dbReference>
<dbReference type="InterPro" id="IPR020846">
    <property type="entry name" value="MFS_dom"/>
</dbReference>
<dbReference type="SUPFAM" id="SSF103473">
    <property type="entry name" value="MFS general substrate transporter"/>
    <property type="match status" value="1"/>
</dbReference>
<feature type="transmembrane region" description="Helical" evidence="7">
    <location>
        <begin position="371"/>
        <end position="393"/>
    </location>
</feature>
<evidence type="ECO:0000256" key="6">
    <source>
        <dbReference type="ARBA" id="ARBA00023136"/>
    </source>
</evidence>
<evidence type="ECO:0000256" key="5">
    <source>
        <dbReference type="ARBA" id="ARBA00022989"/>
    </source>
</evidence>
<reference evidence="10 11" key="1">
    <citation type="submission" date="2023-07" db="EMBL/GenBank/DDBJ databases">
        <title>Sorghum-associated microbial communities from plants grown in Nebraska, USA.</title>
        <authorList>
            <person name="Schachtman D."/>
        </authorList>
    </citation>
    <scope>NUCLEOTIDE SEQUENCE [LARGE SCALE GENOMIC DNA]</scope>
    <source>
        <strain evidence="10 11">CC258</strain>
    </source>
</reference>
<feature type="transmembrane region" description="Helical" evidence="7">
    <location>
        <begin position="318"/>
        <end position="337"/>
    </location>
</feature>
<evidence type="ECO:0000256" key="2">
    <source>
        <dbReference type="ARBA" id="ARBA00022448"/>
    </source>
</evidence>
<feature type="transmembrane region" description="Helical" evidence="7">
    <location>
        <begin position="52"/>
        <end position="73"/>
    </location>
</feature>
<gene>
    <name evidence="10" type="ORF">J2736_004704</name>
</gene>
<accession>A0ABU1P177</accession>
<feature type="transmembrane region" description="Helical" evidence="7">
    <location>
        <begin position="288"/>
        <end position="306"/>
    </location>
</feature>
<comment type="caution">
    <text evidence="10">The sequence shown here is derived from an EMBL/GenBank/DDBJ whole genome shotgun (WGS) entry which is preliminary data.</text>
</comment>
<sequence length="416" mass="45066">MKILNPQAPSRRSRTGMQAALLGCMFLGLFTEVLLSPYYPQFFHQVFGIEDYSYTGLYLFVCRLTVVLCSPLWGWLTRKWEAKRLLLIGQAGTALSTALLAQADSATEFLILTICLLIFKSSYMLIYPIIMELSDNGAQAGSAAKFHAVHHTAVLIAALAGAHMLQMEHPLTLFYGAAAADVIQLCVCVVVLWGWNSAAKKDDRRESGGSKGLLRNLLHDRTIVMLGLLFLTLTIANQVVRPFFTPYVEKDFGLSIELAGLLFLLPHVCALILLPFLRSLAKPGRLPVAYMVGVGAMAIGLISQGMTESIGGLIAGRILYGMFLAITMAVLDVILFGRQQGASAAIAFSVMVSFQTAGELLSPLISSFLSIQVGLNAPLLAAALLCLVNGLLFKWSNIYSTPKEATTWGVHGSKTS</sequence>
<dbReference type="Gene3D" id="1.20.1250.20">
    <property type="entry name" value="MFS general substrate transporter like domains"/>
    <property type="match status" value="2"/>
</dbReference>
<feature type="domain" description="Major facilitator superfamily (MFS) profile" evidence="9">
    <location>
        <begin position="222"/>
        <end position="416"/>
    </location>
</feature>
<keyword evidence="2" id="KW-0813">Transport</keyword>
<comment type="subcellular location">
    <subcellularLocation>
        <location evidence="1">Cell membrane</location>
        <topology evidence="1">Multi-pass membrane protein</topology>
    </subcellularLocation>
</comment>
<evidence type="ECO:0000313" key="11">
    <source>
        <dbReference type="Proteomes" id="UP001267290"/>
    </source>
</evidence>
<evidence type="ECO:0000256" key="3">
    <source>
        <dbReference type="ARBA" id="ARBA00022475"/>
    </source>
</evidence>
<keyword evidence="6 7" id="KW-0472">Membrane</keyword>
<feature type="transmembrane region" description="Helical" evidence="7">
    <location>
        <begin position="252"/>
        <end position="276"/>
    </location>
</feature>
<evidence type="ECO:0000259" key="9">
    <source>
        <dbReference type="PROSITE" id="PS50850"/>
    </source>
</evidence>
<dbReference type="RefSeq" id="WP_310500961.1">
    <property type="nucleotide sequence ID" value="NZ_JAVDSB010000010.1"/>
</dbReference>
<evidence type="ECO:0000256" key="4">
    <source>
        <dbReference type="ARBA" id="ARBA00022692"/>
    </source>
</evidence>
<keyword evidence="3" id="KW-1003">Cell membrane</keyword>
<dbReference type="InterPro" id="IPR007110">
    <property type="entry name" value="Ig-like_dom"/>
</dbReference>
<name>A0ABU1P177_9BACL</name>
<organism evidence="10 11">
    <name type="scientific">Paenibacillus qinlingensis</name>
    <dbReference type="NCBI Taxonomy" id="1837343"/>
    <lineage>
        <taxon>Bacteria</taxon>
        <taxon>Bacillati</taxon>
        <taxon>Bacillota</taxon>
        <taxon>Bacilli</taxon>
        <taxon>Bacillales</taxon>
        <taxon>Paenibacillaceae</taxon>
        <taxon>Paenibacillus</taxon>
    </lineage>
</organism>
<keyword evidence="11" id="KW-1185">Reference proteome</keyword>
<dbReference type="PANTHER" id="PTHR43414:SF6">
    <property type="entry name" value="MULTIDRUG RESISTANCE PROTEIN MDTG"/>
    <property type="match status" value="1"/>
</dbReference>
<dbReference type="InterPro" id="IPR011701">
    <property type="entry name" value="MFS"/>
</dbReference>
<dbReference type="EMBL" id="JAVDSB010000010">
    <property type="protein sequence ID" value="MDR6553497.1"/>
    <property type="molecule type" value="Genomic_DNA"/>
</dbReference>
<protein>
    <submittedName>
        <fullName evidence="10">MFS family permease</fullName>
    </submittedName>
</protein>
<feature type="transmembrane region" description="Helical" evidence="7">
    <location>
        <begin position="109"/>
        <end position="127"/>
    </location>
</feature>
<keyword evidence="5 7" id="KW-1133">Transmembrane helix</keyword>
<dbReference type="PANTHER" id="PTHR43414">
    <property type="entry name" value="MULTIDRUG RESISTANCE PROTEIN MDTG"/>
    <property type="match status" value="1"/>
</dbReference>
<dbReference type="Proteomes" id="UP001267290">
    <property type="component" value="Unassembled WGS sequence"/>
</dbReference>
<dbReference type="Pfam" id="PF07690">
    <property type="entry name" value="MFS_1"/>
    <property type="match status" value="1"/>
</dbReference>
<feature type="domain" description="Ig-like" evidence="8">
    <location>
        <begin position="363"/>
        <end position="416"/>
    </location>
</feature>
<feature type="transmembrane region" description="Helical" evidence="7">
    <location>
        <begin position="223"/>
        <end position="240"/>
    </location>
</feature>
<evidence type="ECO:0000259" key="8">
    <source>
        <dbReference type="PROSITE" id="PS50835"/>
    </source>
</evidence>
<evidence type="ECO:0000313" key="10">
    <source>
        <dbReference type="EMBL" id="MDR6553497.1"/>
    </source>
</evidence>